<dbReference type="CDD" id="cd02947">
    <property type="entry name" value="TRX_family"/>
    <property type="match status" value="1"/>
</dbReference>
<name>A0ABM5MX73_EMTOG</name>
<dbReference type="Pfam" id="PF00581">
    <property type="entry name" value="Rhodanese"/>
    <property type="match status" value="1"/>
</dbReference>
<reference evidence="4 5" key="1">
    <citation type="submission" date="2011-07" db="EMBL/GenBank/DDBJ databases">
        <title>The complete genome of chromosome of Emticicia oligotrophica DSM 17448.</title>
        <authorList>
            <consortium name="US DOE Joint Genome Institute (JGI-PGF)"/>
            <person name="Lucas S."/>
            <person name="Han J."/>
            <person name="Lapidus A."/>
            <person name="Bruce D."/>
            <person name="Goodwin L."/>
            <person name="Pitluck S."/>
            <person name="Peters L."/>
            <person name="Kyrpides N."/>
            <person name="Mavromatis K."/>
            <person name="Ivanova N."/>
            <person name="Ovchinnikova G."/>
            <person name="Teshima H."/>
            <person name="Detter J.C."/>
            <person name="Tapia R."/>
            <person name="Han C."/>
            <person name="Land M."/>
            <person name="Hauser L."/>
            <person name="Markowitz V."/>
            <person name="Cheng J.-F."/>
            <person name="Hugenholtz P."/>
            <person name="Woyke T."/>
            <person name="Wu D."/>
            <person name="Tindall B."/>
            <person name="Pomrenke H."/>
            <person name="Brambilla E."/>
            <person name="Klenk H.-P."/>
            <person name="Eisen J.A."/>
        </authorList>
    </citation>
    <scope>NUCLEOTIDE SEQUENCE [LARGE SCALE GENOMIC DNA]</scope>
    <source>
        <strain evidence="4 5">DSM 17448</strain>
    </source>
</reference>
<dbReference type="PROSITE" id="PS00194">
    <property type="entry name" value="THIOREDOXIN_1"/>
    <property type="match status" value="1"/>
</dbReference>
<dbReference type="Gene3D" id="3.40.30.10">
    <property type="entry name" value="Glutaredoxin"/>
    <property type="match status" value="1"/>
</dbReference>
<keyword evidence="1" id="KW-0676">Redox-active center</keyword>
<dbReference type="PROSITE" id="PS51257">
    <property type="entry name" value="PROKAR_LIPOPROTEIN"/>
    <property type="match status" value="1"/>
</dbReference>
<dbReference type="Pfam" id="PF00085">
    <property type="entry name" value="Thioredoxin"/>
    <property type="match status" value="1"/>
</dbReference>
<dbReference type="Proteomes" id="UP000002875">
    <property type="component" value="Chromosome"/>
</dbReference>
<dbReference type="RefSeq" id="WP_015027440.1">
    <property type="nucleotide sequence ID" value="NC_018748.1"/>
</dbReference>
<dbReference type="PRINTS" id="PR00421">
    <property type="entry name" value="THIOREDOXIN"/>
</dbReference>
<protein>
    <submittedName>
        <fullName evidence="4">Thioredoxin domain-containing protein</fullName>
    </submittedName>
</protein>
<dbReference type="EMBL" id="CP002961">
    <property type="protein sequence ID" value="AFK01737.1"/>
    <property type="molecule type" value="Genomic_DNA"/>
</dbReference>
<evidence type="ECO:0000256" key="1">
    <source>
        <dbReference type="ARBA" id="ARBA00023284"/>
    </source>
</evidence>
<dbReference type="SUPFAM" id="SSF52833">
    <property type="entry name" value="Thioredoxin-like"/>
    <property type="match status" value="1"/>
</dbReference>
<organism evidence="4 5">
    <name type="scientific">Emticicia oligotrophica (strain DSM 17448 / CIP 109782 / MTCC 6937 / GPTSA100-15)</name>
    <dbReference type="NCBI Taxonomy" id="929562"/>
    <lineage>
        <taxon>Bacteria</taxon>
        <taxon>Pseudomonadati</taxon>
        <taxon>Bacteroidota</taxon>
        <taxon>Cytophagia</taxon>
        <taxon>Cytophagales</taxon>
        <taxon>Leadbetterellaceae</taxon>
        <taxon>Emticicia</taxon>
    </lineage>
</organism>
<evidence type="ECO:0000313" key="5">
    <source>
        <dbReference type="Proteomes" id="UP000002875"/>
    </source>
</evidence>
<dbReference type="PANTHER" id="PTHR45431:SF3">
    <property type="entry name" value="RHODANESE-LIKE DOMAIN-CONTAINING PROTEIN 15, CHLOROPLASTIC"/>
    <property type="match status" value="1"/>
</dbReference>
<evidence type="ECO:0000259" key="3">
    <source>
        <dbReference type="PROSITE" id="PS51352"/>
    </source>
</evidence>
<dbReference type="PROSITE" id="PS50206">
    <property type="entry name" value="RHODANESE_3"/>
    <property type="match status" value="1"/>
</dbReference>
<dbReference type="SUPFAM" id="SSF52821">
    <property type="entry name" value="Rhodanese/Cell cycle control phosphatase"/>
    <property type="match status" value="1"/>
</dbReference>
<dbReference type="InterPro" id="IPR017937">
    <property type="entry name" value="Thioredoxin_CS"/>
</dbReference>
<dbReference type="InterPro" id="IPR036249">
    <property type="entry name" value="Thioredoxin-like_sf"/>
</dbReference>
<feature type="domain" description="Thioredoxin" evidence="3">
    <location>
        <begin position="118"/>
        <end position="236"/>
    </location>
</feature>
<dbReference type="PANTHER" id="PTHR45431">
    <property type="entry name" value="RHODANESE-LIKE DOMAIN-CONTAINING PROTEIN 15, CHLOROPLASTIC"/>
    <property type="match status" value="1"/>
</dbReference>
<proteinExistence type="predicted"/>
<evidence type="ECO:0000259" key="2">
    <source>
        <dbReference type="PROSITE" id="PS50206"/>
    </source>
</evidence>
<dbReference type="InterPro" id="IPR013766">
    <property type="entry name" value="Thioredoxin_domain"/>
</dbReference>
<dbReference type="InterPro" id="IPR036873">
    <property type="entry name" value="Rhodanese-like_dom_sf"/>
</dbReference>
<dbReference type="SMART" id="SM00450">
    <property type="entry name" value="RHOD"/>
    <property type="match status" value="1"/>
</dbReference>
<keyword evidence="5" id="KW-1185">Reference proteome</keyword>
<gene>
    <name evidence="4" type="ordered locus">Emtol_0583</name>
</gene>
<sequence>MKQKLIVSLILSVLFLSCESQSTKTNLTPIEFAEKVKVLPNASLIDVRTPEEFSKGHLDKAVNIDWRGDSFVQQIANLDKSKPVLVYCLSGGRSAAAALAMRESGFKEVYELEGGIMKWRGENLPETTSSSTTNKSEGLNKSQFEALLNADKLVLVDFYADWCAPCQKMKPYLDEITKEMSSKVKVVRIKADDNLELCKALKIEALPVLQLYKGQKLTWSHEGYIEKAEVVAQINR</sequence>
<accession>A0ABM5MX73</accession>
<dbReference type="Gene3D" id="3.40.250.10">
    <property type="entry name" value="Rhodanese-like domain"/>
    <property type="match status" value="1"/>
</dbReference>
<evidence type="ECO:0000313" key="4">
    <source>
        <dbReference type="EMBL" id="AFK01737.1"/>
    </source>
</evidence>
<dbReference type="InterPro" id="IPR052367">
    <property type="entry name" value="Thiosulfate_ST/Rhodanese-like"/>
</dbReference>
<feature type="domain" description="Rhodanese" evidence="2">
    <location>
        <begin position="38"/>
        <end position="128"/>
    </location>
</feature>
<dbReference type="CDD" id="cd00158">
    <property type="entry name" value="RHOD"/>
    <property type="match status" value="1"/>
</dbReference>
<dbReference type="PROSITE" id="PS51352">
    <property type="entry name" value="THIOREDOXIN_2"/>
    <property type="match status" value="1"/>
</dbReference>
<dbReference type="InterPro" id="IPR001763">
    <property type="entry name" value="Rhodanese-like_dom"/>
</dbReference>